<protein>
    <recommendedName>
        <fullName evidence="3">DDE-1 domain-containing protein</fullName>
    </recommendedName>
</protein>
<gene>
    <name evidence="1" type="ORF">EZS28_033760</name>
</gene>
<sequence length="312" mass="34953">MPAITLCGDTLPPLVRIKRLTLDYELRATCLREDQDVVIVHGRKGYVNGLLMSYLNTEQEIPYVDSLRLEQLEMQDEAVLLMGNVRAHRTEEGVLRKANSEPLAGTHAEIIQRVVAATEEAITPSRNRAAFMRIGSMPQLVDESLLAALDEIESNKRMSEQFPAEAENLTIVRAKYTVRGANDIFPKHEVGNVLSDEKSGYTRKAHQSSADVVQGLAGFIHKVAQENTDNLVGKMFKVFETSILSVSDVQIGKEQKLEGAYQSSQTEDVLLEDKQKNINEYKITAGKSITPNSVQQIKDEFWEYAQFDPVKD</sequence>
<name>A0A5J4UL24_9EUKA</name>
<organism evidence="1 2">
    <name type="scientific">Streblomastix strix</name>
    <dbReference type="NCBI Taxonomy" id="222440"/>
    <lineage>
        <taxon>Eukaryota</taxon>
        <taxon>Metamonada</taxon>
        <taxon>Preaxostyla</taxon>
        <taxon>Oxymonadida</taxon>
        <taxon>Streblomastigidae</taxon>
        <taxon>Streblomastix</taxon>
    </lineage>
</organism>
<dbReference type="EMBL" id="SNRW01015131">
    <property type="protein sequence ID" value="KAA6370712.1"/>
    <property type="molecule type" value="Genomic_DNA"/>
</dbReference>
<evidence type="ECO:0000313" key="2">
    <source>
        <dbReference type="Proteomes" id="UP000324800"/>
    </source>
</evidence>
<feature type="non-terminal residue" evidence="1">
    <location>
        <position position="312"/>
    </location>
</feature>
<proteinExistence type="predicted"/>
<dbReference type="Proteomes" id="UP000324800">
    <property type="component" value="Unassembled WGS sequence"/>
</dbReference>
<reference evidence="1 2" key="1">
    <citation type="submission" date="2019-03" db="EMBL/GenBank/DDBJ databases">
        <title>Single cell metagenomics reveals metabolic interactions within the superorganism composed of flagellate Streblomastix strix and complex community of Bacteroidetes bacteria on its surface.</title>
        <authorList>
            <person name="Treitli S.C."/>
            <person name="Kolisko M."/>
            <person name="Husnik F."/>
            <person name="Keeling P."/>
            <person name="Hampl V."/>
        </authorList>
    </citation>
    <scope>NUCLEOTIDE SEQUENCE [LARGE SCALE GENOMIC DNA]</scope>
    <source>
        <strain evidence="1">ST1C</strain>
    </source>
</reference>
<comment type="caution">
    <text evidence="1">The sequence shown here is derived from an EMBL/GenBank/DDBJ whole genome shotgun (WGS) entry which is preliminary data.</text>
</comment>
<evidence type="ECO:0000313" key="1">
    <source>
        <dbReference type="EMBL" id="KAA6370712.1"/>
    </source>
</evidence>
<dbReference type="OrthoDB" id="5231586at2759"/>
<dbReference type="AlphaFoldDB" id="A0A5J4UL24"/>
<accession>A0A5J4UL24</accession>
<evidence type="ECO:0008006" key="3">
    <source>
        <dbReference type="Google" id="ProtNLM"/>
    </source>
</evidence>